<dbReference type="GeneID" id="7444720"/>
<sequence>MAIRPWLRVILHPCTTFNSIIQCFSSYDEEAWASSLKLLESGKKLAVEMIVPMFLLQLVVAYLPFQSTISADGVPPLRVGSDLLRAFSPYALESLAVSSSQSSIPVTVNYLLRLSILSVLSPVAMDLIFNHFSPIVMQVCLRLMIVLLSRKGPDESTKLDYHKRVKAGRIIRRSGYDLYLPPLRSIDNTLGTPTSEDSVGFKRIPSLIFFPGFAVQHMAYADVAFRISEYGVPVTVVSLEPLRLAHRLLGAGMNDVRRLLKSAGKDVVKYYKQTTVDRRGDGAQNKLIVDWSHGGHSMGGYAALQLGGEILQMHELPSVTLRDGSVSQVGTQIIAWAAGNIVQSVPNLRTNELGTREKKKPLRVLILLASNDNIAKFASNSQRLELMSKLPQRTTALNTIAGGNHCGFASYDTAVENAKVSLDGVRDIPLEVQHGEACSQTVRFLLGQ</sequence>
<dbReference type="Gene3D" id="3.40.50.1820">
    <property type="entry name" value="alpha/beta hydrolase"/>
    <property type="match status" value="1"/>
</dbReference>
<gene>
    <name evidence="1" type="ORF">THAPSDRAFT_3320</name>
</gene>
<dbReference type="SUPFAM" id="SSF53474">
    <property type="entry name" value="alpha/beta-Hydrolases"/>
    <property type="match status" value="1"/>
</dbReference>
<evidence type="ECO:0000313" key="1">
    <source>
        <dbReference type="EMBL" id="EED93701.1"/>
    </source>
</evidence>
<dbReference type="PaxDb" id="35128-Thaps3320"/>
<name>B8BXG2_THAPS</name>
<dbReference type="InterPro" id="IPR029058">
    <property type="entry name" value="AB_hydrolase_fold"/>
</dbReference>
<proteinExistence type="predicted"/>
<dbReference type="eggNOG" id="ENOG502SXU8">
    <property type="taxonomic scope" value="Eukaryota"/>
</dbReference>
<reference evidence="1 2" key="1">
    <citation type="journal article" date="2004" name="Science">
        <title>The genome of the diatom Thalassiosira pseudonana: ecology, evolution, and metabolism.</title>
        <authorList>
            <person name="Armbrust E.V."/>
            <person name="Berges J.A."/>
            <person name="Bowler C."/>
            <person name="Green B.R."/>
            <person name="Martinez D."/>
            <person name="Putnam N.H."/>
            <person name="Zhou S."/>
            <person name="Allen A.E."/>
            <person name="Apt K.E."/>
            <person name="Bechner M."/>
            <person name="Brzezinski M.A."/>
            <person name="Chaal B.K."/>
            <person name="Chiovitti A."/>
            <person name="Davis A.K."/>
            <person name="Demarest M.S."/>
            <person name="Detter J.C."/>
            <person name="Glavina T."/>
            <person name="Goodstein D."/>
            <person name="Hadi M.Z."/>
            <person name="Hellsten U."/>
            <person name="Hildebrand M."/>
            <person name="Jenkins B.D."/>
            <person name="Jurka J."/>
            <person name="Kapitonov V.V."/>
            <person name="Kroger N."/>
            <person name="Lau W.W."/>
            <person name="Lane T.W."/>
            <person name="Larimer F.W."/>
            <person name="Lippmeier J.C."/>
            <person name="Lucas S."/>
            <person name="Medina M."/>
            <person name="Montsant A."/>
            <person name="Obornik M."/>
            <person name="Parker M.S."/>
            <person name="Palenik B."/>
            <person name="Pazour G.J."/>
            <person name="Richardson P.M."/>
            <person name="Rynearson T.A."/>
            <person name="Saito M.A."/>
            <person name="Schwartz D.C."/>
            <person name="Thamatrakoln K."/>
            <person name="Valentin K."/>
            <person name="Vardi A."/>
            <person name="Wilkerson F.P."/>
            <person name="Rokhsar D.S."/>
        </authorList>
    </citation>
    <scope>NUCLEOTIDE SEQUENCE [LARGE SCALE GENOMIC DNA]</scope>
    <source>
        <strain evidence="1 2">CCMP1335</strain>
    </source>
</reference>
<keyword evidence="2" id="KW-1185">Reference proteome</keyword>
<dbReference type="RefSeq" id="XP_002288265.1">
    <property type="nucleotide sequence ID" value="XM_002288229.1"/>
</dbReference>
<dbReference type="InParanoid" id="B8BXG2"/>
<protein>
    <recommendedName>
        <fullName evidence="3">Alpha/beta hydrolase fold-5 domain-containing protein</fullName>
    </recommendedName>
</protein>
<dbReference type="EMBL" id="CM000640">
    <property type="protein sequence ID" value="EED93701.1"/>
    <property type="molecule type" value="Genomic_DNA"/>
</dbReference>
<evidence type="ECO:0008006" key="3">
    <source>
        <dbReference type="Google" id="ProtNLM"/>
    </source>
</evidence>
<reference evidence="1 2" key="2">
    <citation type="journal article" date="2008" name="Nature">
        <title>The Phaeodactylum genome reveals the evolutionary history of diatom genomes.</title>
        <authorList>
            <person name="Bowler C."/>
            <person name="Allen A.E."/>
            <person name="Badger J.H."/>
            <person name="Grimwood J."/>
            <person name="Jabbari K."/>
            <person name="Kuo A."/>
            <person name="Maheswari U."/>
            <person name="Martens C."/>
            <person name="Maumus F."/>
            <person name="Otillar R.P."/>
            <person name="Rayko E."/>
            <person name="Salamov A."/>
            <person name="Vandepoele K."/>
            <person name="Beszteri B."/>
            <person name="Gruber A."/>
            <person name="Heijde M."/>
            <person name="Katinka M."/>
            <person name="Mock T."/>
            <person name="Valentin K."/>
            <person name="Verret F."/>
            <person name="Berges J.A."/>
            <person name="Brownlee C."/>
            <person name="Cadoret J.P."/>
            <person name="Chiovitti A."/>
            <person name="Choi C.J."/>
            <person name="Coesel S."/>
            <person name="De Martino A."/>
            <person name="Detter J.C."/>
            <person name="Durkin C."/>
            <person name="Falciatore A."/>
            <person name="Fournet J."/>
            <person name="Haruta M."/>
            <person name="Huysman M.J."/>
            <person name="Jenkins B.D."/>
            <person name="Jiroutova K."/>
            <person name="Jorgensen R.E."/>
            <person name="Joubert Y."/>
            <person name="Kaplan A."/>
            <person name="Kroger N."/>
            <person name="Kroth P.G."/>
            <person name="La Roche J."/>
            <person name="Lindquist E."/>
            <person name="Lommer M."/>
            <person name="Martin-Jezequel V."/>
            <person name="Lopez P.J."/>
            <person name="Lucas S."/>
            <person name="Mangogna M."/>
            <person name="McGinnis K."/>
            <person name="Medlin L.K."/>
            <person name="Montsant A."/>
            <person name="Oudot-Le Secq M.P."/>
            <person name="Napoli C."/>
            <person name="Obornik M."/>
            <person name="Parker M.S."/>
            <person name="Petit J.L."/>
            <person name="Porcel B.M."/>
            <person name="Poulsen N."/>
            <person name="Robison M."/>
            <person name="Rychlewski L."/>
            <person name="Rynearson T.A."/>
            <person name="Schmutz J."/>
            <person name="Shapiro H."/>
            <person name="Siaut M."/>
            <person name="Stanley M."/>
            <person name="Sussman M.R."/>
            <person name="Taylor A.R."/>
            <person name="Vardi A."/>
            <person name="von Dassow P."/>
            <person name="Vyverman W."/>
            <person name="Willis A."/>
            <person name="Wyrwicz L.S."/>
            <person name="Rokhsar D.S."/>
            <person name="Weissenbach J."/>
            <person name="Armbrust E.V."/>
            <person name="Green B.R."/>
            <person name="Van de Peer Y."/>
            <person name="Grigoriev I.V."/>
        </authorList>
    </citation>
    <scope>NUCLEOTIDE SEQUENCE [LARGE SCALE GENOMIC DNA]</scope>
    <source>
        <strain evidence="1 2">CCMP1335</strain>
    </source>
</reference>
<dbReference type="HOGENOM" id="CLU_611815_0_0_1"/>
<dbReference type="AlphaFoldDB" id="B8BXG2"/>
<evidence type="ECO:0000313" key="2">
    <source>
        <dbReference type="Proteomes" id="UP000001449"/>
    </source>
</evidence>
<accession>B8BXG2</accession>
<organism evidence="1 2">
    <name type="scientific">Thalassiosira pseudonana</name>
    <name type="common">Marine diatom</name>
    <name type="synonym">Cyclotella nana</name>
    <dbReference type="NCBI Taxonomy" id="35128"/>
    <lineage>
        <taxon>Eukaryota</taxon>
        <taxon>Sar</taxon>
        <taxon>Stramenopiles</taxon>
        <taxon>Ochrophyta</taxon>
        <taxon>Bacillariophyta</taxon>
        <taxon>Coscinodiscophyceae</taxon>
        <taxon>Thalassiosirophycidae</taxon>
        <taxon>Thalassiosirales</taxon>
        <taxon>Thalassiosiraceae</taxon>
        <taxon>Thalassiosira</taxon>
    </lineage>
</organism>
<dbReference type="KEGG" id="tps:THAPSDRAFT_3320"/>
<dbReference type="Proteomes" id="UP000001449">
    <property type="component" value="Chromosome 3"/>
</dbReference>